<dbReference type="EMBL" id="JAUHHV010000010">
    <property type="protein sequence ID" value="KAK1410525.1"/>
    <property type="molecule type" value="Genomic_DNA"/>
</dbReference>
<evidence type="ECO:0000313" key="2">
    <source>
        <dbReference type="Proteomes" id="UP001229421"/>
    </source>
</evidence>
<organism evidence="1 2">
    <name type="scientific">Tagetes erecta</name>
    <name type="common">African marigold</name>
    <dbReference type="NCBI Taxonomy" id="13708"/>
    <lineage>
        <taxon>Eukaryota</taxon>
        <taxon>Viridiplantae</taxon>
        <taxon>Streptophyta</taxon>
        <taxon>Embryophyta</taxon>
        <taxon>Tracheophyta</taxon>
        <taxon>Spermatophyta</taxon>
        <taxon>Magnoliopsida</taxon>
        <taxon>eudicotyledons</taxon>
        <taxon>Gunneridae</taxon>
        <taxon>Pentapetalae</taxon>
        <taxon>asterids</taxon>
        <taxon>campanulids</taxon>
        <taxon>Asterales</taxon>
        <taxon>Asteraceae</taxon>
        <taxon>Asteroideae</taxon>
        <taxon>Heliantheae alliance</taxon>
        <taxon>Tageteae</taxon>
        <taxon>Tagetes</taxon>
    </lineage>
</organism>
<dbReference type="AlphaFoldDB" id="A0AAD8JTD7"/>
<accession>A0AAD8JTD7</accession>
<comment type="caution">
    <text evidence="1">The sequence shown here is derived from an EMBL/GenBank/DDBJ whole genome shotgun (WGS) entry which is preliminary data.</text>
</comment>
<evidence type="ECO:0000313" key="1">
    <source>
        <dbReference type="EMBL" id="KAK1410525.1"/>
    </source>
</evidence>
<protein>
    <submittedName>
        <fullName evidence="1">Uncharacterized protein</fullName>
    </submittedName>
</protein>
<dbReference type="Proteomes" id="UP001229421">
    <property type="component" value="Unassembled WGS sequence"/>
</dbReference>
<keyword evidence="2" id="KW-1185">Reference proteome</keyword>
<gene>
    <name evidence="1" type="ORF">QVD17_37062</name>
</gene>
<sequence>MSCCILQIFSSHVSVQHFFNICDLISQCRSQFLNIRGHKVLNHELHEVDEHTASDEASLSHLIRNFHLKSPYVCFENLSSECLY</sequence>
<name>A0AAD8JTD7_TARER</name>
<proteinExistence type="predicted"/>
<reference evidence="1" key="1">
    <citation type="journal article" date="2023" name="bioRxiv">
        <title>Improved chromosome-level genome assembly for marigold (Tagetes erecta).</title>
        <authorList>
            <person name="Jiang F."/>
            <person name="Yuan L."/>
            <person name="Wang S."/>
            <person name="Wang H."/>
            <person name="Xu D."/>
            <person name="Wang A."/>
            <person name="Fan W."/>
        </authorList>
    </citation>
    <scope>NUCLEOTIDE SEQUENCE</scope>
    <source>
        <strain evidence="1">WSJ</strain>
        <tissue evidence="1">Leaf</tissue>
    </source>
</reference>